<protein>
    <submittedName>
        <fullName evidence="4">Thiol:disulfide interchange protein</fullName>
    </submittedName>
</protein>
<feature type="chain" id="PRO_5037622119" evidence="2">
    <location>
        <begin position="31"/>
        <end position="190"/>
    </location>
</feature>
<reference evidence="4" key="1">
    <citation type="journal article" date="2014" name="Int. J. Syst. Evol. Microbiol.">
        <title>Complete genome sequence of Corynebacterium casei LMG S-19264T (=DSM 44701T), isolated from a smear-ripened cheese.</title>
        <authorList>
            <consortium name="US DOE Joint Genome Institute (JGI-PGF)"/>
            <person name="Walter F."/>
            <person name="Albersmeier A."/>
            <person name="Kalinowski J."/>
            <person name="Ruckert C."/>
        </authorList>
    </citation>
    <scope>NUCLEOTIDE SEQUENCE</scope>
    <source>
        <strain evidence="4">JCM 3276</strain>
    </source>
</reference>
<feature type="domain" description="Thioredoxin" evidence="3">
    <location>
        <begin position="41"/>
        <end position="190"/>
    </location>
</feature>
<dbReference type="InterPro" id="IPR050553">
    <property type="entry name" value="Thioredoxin_ResA/DsbE_sf"/>
</dbReference>
<evidence type="ECO:0000313" key="5">
    <source>
        <dbReference type="Proteomes" id="UP000660680"/>
    </source>
</evidence>
<dbReference type="Pfam" id="PF00578">
    <property type="entry name" value="AhpC-TSA"/>
    <property type="match status" value="1"/>
</dbReference>
<proteinExistence type="predicted"/>
<dbReference type="GO" id="GO:0016491">
    <property type="term" value="F:oxidoreductase activity"/>
    <property type="evidence" value="ECO:0007669"/>
    <property type="project" value="InterPro"/>
</dbReference>
<name>A0A918GJK7_9PSEU</name>
<sequence>MIVRMWMKRALGAAAIVLVTTACGQSPDNAAQPGPTTGTTTTTATAAPSGTTAASDPVVPEKLRFSAKTVGGGTFEGASLAGKPAVLWFWAPWCPKCQREAPGIAAAAERSEVAFVGVAANDTEDEMRRFIDERGVGGFPHLADEQAEVWAHFGVAAQPAYAFISSAGEVEVVTAQLTEQELMAKVAGLT</sequence>
<dbReference type="PANTHER" id="PTHR42852:SF17">
    <property type="entry name" value="THIOREDOXIN-LIKE PROTEIN HI_1115"/>
    <property type="match status" value="1"/>
</dbReference>
<dbReference type="PROSITE" id="PS51352">
    <property type="entry name" value="THIOREDOXIN_2"/>
    <property type="match status" value="1"/>
</dbReference>
<dbReference type="EMBL" id="BMRB01000003">
    <property type="protein sequence ID" value="GGS41699.1"/>
    <property type="molecule type" value="Genomic_DNA"/>
</dbReference>
<dbReference type="GO" id="GO:0016209">
    <property type="term" value="F:antioxidant activity"/>
    <property type="evidence" value="ECO:0007669"/>
    <property type="project" value="InterPro"/>
</dbReference>
<feature type="signal peptide" evidence="2">
    <location>
        <begin position="1"/>
        <end position="30"/>
    </location>
</feature>
<dbReference type="InterPro" id="IPR000866">
    <property type="entry name" value="AhpC/TSA"/>
</dbReference>
<feature type="region of interest" description="Disordered" evidence="1">
    <location>
        <begin position="27"/>
        <end position="58"/>
    </location>
</feature>
<dbReference type="SUPFAM" id="SSF52833">
    <property type="entry name" value="Thioredoxin-like"/>
    <property type="match status" value="1"/>
</dbReference>
<dbReference type="Gene3D" id="3.40.30.10">
    <property type="entry name" value="Glutaredoxin"/>
    <property type="match status" value="1"/>
</dbReference>
<evidence type="ECO:0000313" key="4">
    <source>
        <dbReference type="EMBL" id="GGS41699.1"/>
    </source>
</evidence>
<accession>A0A918GJK7</accession>
<gene>
    <name evidence="4" type="primary">dsbF</name>
    <name evidence="4" type="ORF">GCM10010171_40490</name>
</gene>
<evidence type="ECO:0000256" key="1">
    <source>
        <dbReference type="SAM" id="MobiDB-lite"/>
    </source>
</evidence>
<dbReference type="PROSITE" id="PS51257">
    <property type="entry name" value="PROKAR_LIPOPROTEIN"/>
    <property type="match status" value="1"/>
</dbReference>
<evidence type="ECO:0000256" key="2">
    <source>
        <dbReference type="SAM" id="SignalP"/>
    </source>
</evidence>
<organism evidence="4 5">
    <name type="scientific">Actinokineospora fastidiosa</name>
    <dbReference type="NCBI Taxonomy" id="1816"/>
    <lineage>
        <taxon>Bacteria</taxon>
        <taxon>Bacillati</taxon>
        <taxon>Actinomycetota</taxon>
        <taxon>Actinomycetes</taxon>
        <taxon>Pseudonocardiales</taxon>
        <taxon>Pseudonocardiaceae</taxon>
        <taxon>Actinokineospora</taxon>
    </lineage>
</organism>
<dbReference type="InterPro" id="IPR036249">
    <property type="entry name" value="Thioredoxin-like_sf"/>
</dbReference>
<keyword evidence="5" id="KW-1185">Reference proteome</keyword>
<comment type="caution">
    <text evidence="4">The sequence shown here is derived from an EMBL/GenBank/DDBJ whole genome shotgun (WGS) entry which is preliminary data.</text>
</comment>
<dbReference type="AlphaFoldDB" id="A0A918GJK7"/>
<keyword evidence="2" id="KW-0732">Signal</keyword>
<reference evidence="4" key="2">
    <citation type="submission" date="2020-09" db="EMBL/GenBank/DDBJ databases">
        <authorList>
            <person name="Sun Q."/>
            <person name="Ohkuma M."/>
        </authorList>
    </citation>
    <scope>NUCLEOTIDE SEQUENCE</scope>
    <source>
        <strain evidence="4">JCM 3276</strain>
    </source>
</reference>
<evidence type="ECO:0000259" key="3">
    <source>
        <dbReference type="PROSITE" id="PS51352"/>
    </source>
</evidence>
<feature type="compositionally biased region" description="Low complexity" evidence="1">
    <location>
        <begin position="30"/>
        <end position="54"/>
    </location>
</feature>
<dbReference type="InterPro" id="IPR013766">
    <property type="entry name" value="Thioredoxin_domain"/>
</dbReference>
<dbReference type="Proteomes" id="UP000660680">
    <property type="component" value="Unassembled WGS sequence"/>
</dbReference>
<dbReference type="PANTHER" id="PTHR42852">
    <property type="entry name" value="THIOL:DISULFIDE INTERCHANGE PROTEIN DSBE"/>
    <property type="match status" value="1"/>
</dbReference>